<dbReference type="CDD" id="cd18724">
    <property type="entry name" value="PIN_LabA-like"/>
    <property type="match status" value="1"/>
</dbReference>
<feature type="region of interest" description="Disordered" evidence="1">
    <location>
        <begin position="189"/>
        <end position="250"/>
    </location>
</feature>
<feature type="compositionally biased region" description="Polar residues" evidence="1">
    <location>
        <begin position="207"/>
        <end position="219"/>
    </location>
</feature>
<dbReference type="GO" id="GO:0031267">
    <property type="term" value="F:small GTPase binding"/>
    <property type="evidence" value="ECO:0007669"/>
    <property type="project" value="TreeGrafter"/>
</dbReference>
<evidence type="ECO:0008006" key="4">
    <source>
        <dbReference type="Google" id="ProtNLM"/>
    </source>
</evidence>
<evidence type="ECO:0000313" key="3">
    <source>
        <dbReference type="Proteomes" id="UP000319160"/>
    </source>
</evidence>
<dbReference type="STRING" id="2512241.A0A553I6T5"/>
<feature type="region of interest" description="Disordered" evidence="1">
    <location>
        <begin position="42"/>
        <end position="72"/>
    </location>
</feature>
<name>A0A553I6T5_9PEZI</name>
<reference evidence="3" key="1">
    <citation type="submission" date="2019-06" db="EMBL/GenBank/DDBJ databases">
        <title>Draft genome sequence of the griseofulvin-producing fungus Xylaria cubensis strain G536.</title>
        <authorList>
            <person name="Mead M.E."/>
            <person name="Raja H.A."/>
            <person name="Steenwyk J.L."/>
            <person name="Knowles S.L."/>
            <person name="Oberlies N.H."/>
            <person name="Rokas A."/>
        </authorList>
    </citation>
    <scope>NUCLEOTIDE SEQUENCE [LARGE SCALE GENOMIC DNA]</scope>
    <source>
        <strain evidence="3">G536</strain>
    </source>
</reference>
<evidence type="ECO:0000313" key="2">
    <source>
        <dbReference type="EMBL" id="TRX95884.1"/>
    </source>
</evidence>
<dbReference type="EMBL" id="VFLP01000013">
    <property type="protein sequence ID" value="TRX95884.1"/>
    <property type="molecule type" value="Genomic_DNA"/>
</dbReference>
<keyword evidence="3" id="KW-1185">Reference proteome</keyword>
<evidence type="ECO:0000256" key="1">
    <source>
        <dbReference type="SAM" id="MobiDB-lite"/>
    </source>
</evidence>
<dbReference type="Proteomes" id="UP000319160">
    <property type="component" value="Unassembled WGS sequence"/>
</dbReference>
<comment type="caution">
    <text evidence="2">The sequence shown here is derived from an EMBL/GenBank/DDBJ whole genome shotgun (WGS) entry which is preliminary data.</text>
</comment>
<feature type="compositionally biased region" description="Polar residues" evidence="1">
    <location>
        <begin position="226"/>
        <end position="244"/>
    </location>
</feature>
<feature type="compositionally biased region" description="Low complexity" evidence="1">
    <location>
        <begin position="189"/>
        <end position="199"/>
    </location>
</feature>
<dbReference type="PANTHER" id="PTHR15837">
    <property type="entry name" value="RAN GUANINE NUCLEOTIDE RELEASE FACTOR"/>
    <property type="match status" value="1"/>
</dbReference>
<protein>
    <recommendedName>
        <fullName evidence="4">NYN domain-containing protein</fullName>
    </recommendedName>
</protein>
<sequence>MAIEMHSIQGAYAPGHAYLIEEFPPSTRPFIRSQLDSTKPCLMPDGSITVSPPSPTTKMKALPQRPGPGGSRVIRKRSSIPHLGDGLLTVFSSNITPAKRSVFSDTIIYTSFYYSNAPCQLNTFVYLHCSSSAAYTEPNVSATLTRNNLSQLAKSTHPDGNFVFNGTPSMCSDEDIVLIGTPNQSINSISSSRLSSGSGTPWGADTPPTTLTGDDSSFCSDDEITLGSSSSTPVNSKTTSSTRFSVPPTYKSDDSAARTKLLSPIAFSFSEKDRNAHSPYLKTCRSANNSLDLFETVSIDTVVETIPSTELIPDTESLHGIVRSFLATNAKVKSASPFIAETLPSLSPSLEAVDKAKPFWIPERLFAFYIKGAITPAKAKETAKRHGYLDVIPVIDEAEALKKKNPSLDISDIITIAGNEGHFGVLGQPTEISATTSRDQHDTVYHDFMLKLATYSAEDNSAGSVKPLHIFVDMSNIHIGFCNSWKISQNIPVERRIRAPSFNFKVLASIMERSRAAKKKVLASSVASHIVSKTQWPQHFVDAEKHGYKTSILNRVQKVSPVKAGRRCRISAQGPGVAYSLNLMTSGDESAEDTAGISYETRNGEQGVDEILHLNMMNSILDDMQEPGSMILATGDAAQAEFSEGFLEYANRALSQGWNLELVTWRATISSAWMNPAFRSKHGKRFRIIYLDDFLEELNADLRPSLA</sequence>
<dbReference type="GO" id="GO:0005634">
    <property type="term" value="C:nucleus"/>
    <property type="evidence" value="ECO:0007669"/>
    <property type="project" value="TreeGrafter"/>
</dbReference>
<gene>
    <name evidence="2" type="ORF">FHL15_003026</name>
</gene>
<dbReference type="PANTHER" id="PTHR15837:SF5">
    <property type="entry name" value="NYN DOMAIN-CONTAINING PROTEIN"/>
    <property type="match status" value="1"/>
</dbReference>
<dbReference type="AlphaFoldDB" id="A0A553I6T5"/>
<dbReference type="GO" id="GO:0006606">
    <property type="term" value="P:protein import into nucleus"/>
    <property type="evidence" value="ECO:0007669"/>
    <property type="project" value="TreeGrafter"/>
</dbReference>
<dbReference type="OrthoDB" id="5590473at2759"/>
<accession>A0A553I6T5</accession>
<dbReference type="GO" id="GO:0005085">
    <property type="term" value="F:guanyl-nucleotide exchange factor activity"/>
    <property type="evidence" value="ECO:0007669"/>
    <property type="project" value="TreeGrafter"/>
</dbReference>
<proteinExistence type="predicted"/>
<organism evidence="2 3">
    <name type="scientific">Xylaria flabelliformis</name>
    <dbReference type="NCBI Taxonomy" id="2512241"/>
    <lineage>
        <taxon>Eukaryota</taxon>
        <taxon>Fungi</taxon>
        <taxon>Dikarya</taxon>
        <taxon>Ascomycota</taxon>
        <taxon>Pezizomycotina</taxon>
        <taxon>Sordariomycetes</taxon>
        <taxon>Xylariomycetidae</taxon>
        <taxon>Xylariales</taxon>
        <taxon>Xylariaceae</taxon>
        <taxon>Xylaria</taxon>
    </lineage>
</organism>
<dbReference type="InterPro" id="IPR007681">
    <property type="entry name" value="Mog1"/>
</dbReference>